<dbReference type="EMBL" id="ASHM01061749">
    <property type="protein sequence ID" value="PNX90085.1"/>
    <property type="molecule type" value="Genomic_DNA"/>
</dbReference>
<evidence type="ECO:0000256" key="1">
    <source>
        <dbReference type="ARBA" id="ARBA00004202"/>
    </source>
</evidence>
<dbReference type="AlphaFoldDB" id="A0A2K3MH19"/>
<proteinExistence type="predicted"/>
<sequence>MTSTMMSGDRDNILLNISPEEVNDFLGEYTWEGKWENVIMLYYEYPEQAHRAIISDSTGTALHVAIDLDEENVVKELVNAILIHNSRQENIDERVEALEMQNERGDTPLHFAASRGFARISAINWRKQTFAYLAHISKERVTLQDLVREDGDSILHTAIRGEYFDLAVIIVHHYDFLSTHLNKEESTPLKVLATRPSAFKSASNLSWYKRILYHCK</sequence>
<dbReference type="GO" id="GO:0005886">
    <property type="term" value="C:plasma membrane"/>
    <property type="evidence" value="ECO:0007669"/>
    <property type="project" value="UniProtKB-SubCell"/>
</dbReference>
<comment type="caution">
    <text evidence="2">The sequence shown here is derived from an EMBL/GenBank/DDBJ whole genome shotgun (WGS) entry which is preliminary data.</text>
</comment>
<dbReference type="SUPFAM" id="SSF48403">
    <property type="entry name" value="Ankyrin repeat"/>
    <property type="match status" value="1"/>
</dbReference>
<dbReference type="PANTHER" id="PTHR24121">
    <property type="entry name" value="NO MECHANORECEPTOR POTENTIAL C, ISOFORM D-RELATED"/>
    <property type="match status" value="1"/>
</dbReference>
<protein>
    <submittedName>
        <fullName evidence="2">Ankyrin repeat protein</fullName>
    </submittedName>
</protein>
<evidence type="ECO:0000313" key="3">
    <source>
        <dbReference type="Proteomes" id="UP000236291"/>
    </source>
</evidence>
<gene>
    <name evidence="2" type="ORF">L195_g046208</name>
</gene>
<dbReference type="Proteomes" id="UP000236291">
    <property type="component" value="Unassembled WGS sequence"/>
</dbReference>
<accession>A0A2K3MH19</accession>
<name>A0A2K3MH19_TRIPR</name>
<reference evidence="2 3" key="1">
    <citation type="journal article" date="2014" name="Am. J. Bot.">
        <title>Genome assembly and annotation for red clover (Trifolium pratense; Fabaceae).</title>
        <authorList>
            <person name="Istvanek J."/>
            <person name="Jaros M."/>
            <person name="Krenek A."/>
            <person name="Repkova J."/>
        </authorList>
    </citation>
    <scope>NUCLEOTIDE SEQUENCE [LARGE SCALE GENOMIC DNA]</scope>
    <source>
        <strain evidence="3">cv. Tatra</strain>
        <tissue evidence="2">Young leaves</tissue>
    </source>
</reference>
<organism evidence="2 3">
    <name type="scientific">Trifolium pratense</name>
    <name type="common">Red clover</name>
    <dbReference type="NCBI Taxonomy" id="57577"/>
    <lineage>
        <taxon>Eukaryota</taxon>
        <taxon>Viridiplantae</taxon>
        <taxon>Streptophyta</taxon>
        <taxon>Embryophyta</taxon>
        <taxon>Tracheophyta</taxon>
        <taxon>Spermatophyta</taxon>
        <taxon>Magnoliopsida</taxon>
        <taxon>eudicotyledons</taxon>
        <taxon>Gunneridae</taxon>
        <taxon>Pentapetalae</taxon>
        <taxon>rosids</taxon>
        <taxon>fabids</taxon>
        <taxon>Fabales</taxon>
        <taxon>Fabaceae</taxon>
        <taxon>Papilionoideae</taxon>
        <taxon>50 kb inversion clade</taxon>
        <taxon>NPAAA clade</taxon>
        <taxon>Hologalegina</taxon>
        <taxon>IRL clade</taxon>
        <taxon>Trifolieae</taxon>
        <taxon>Trifolium</taxon>
    </lineage>
</organism>
<dbReference type="InterPro" id="IPR036770">
    <property type="entry name" value="Ankyrin_rpt-contain_sf"/>
</dbReference>
<dbReference type="STRING" id="57577.A0A2K3MH19"/>
<dbReference type="ExpressionAtlas" id="A0A2K3MH19">
    <property type="expression patterns" value="baseline"/>
</dbReference>
<reference evidence="2 3" key="2">
    <citation type="journal article" date="2017" name="Front. Plant Sci.">
        <title>Gene Classification and Mining of Molecular Markers Useful in Red Clover (Trifolium pratense) Breeding.</title>
        <authorList>
            <person name="Istvanek J."/>
            <person name="Dluhosova J."/>
            <person name="Dluhos P."/>
            <person name="Patkova L."/>
            <person name="Nedelnik J."/>
            <person name="Repkova J."/>
        </authorList>
    </citation>
    <scope>NUCLEOTIDE SEQUENCE [LARGE SCALE GENOMIC DNA]</scope>
    <source>
        <strain evidence="3">cv. Tatra</strain>
        <tissue evidence="2">Young leaves</tissue>
    </source>
</reference>
<evidence type="ECO:0000313" key="2">
    <source>
        <dbReference type="EMBL" id="PNX90085.1"/>
    </source>
</evidence>
<dbReference type="PANTHER" id="PTHR24121:SF15">
    <property type="entry name" value="ANKYRIN REPEAT PROTEIN"/>
    <property type="match status" value="1"/>
</dbReference>
<dbReference type="Gene3D" id="1.25.40.20">
    <property type="entry name" value="Ankyrin repeat-containing domain"/>
    <property type="match status" value="1"/>
</dbReference>
<comment type="subcellular location">
    <subcellularLocation>
        <location evidence="1">Cell membrane</location>
        <topology evidence="1">Peripheral membrane protein</topology>
    </subcellularLocation>
</comment>